<comment type="caution">
    <text evidence="2">The sequence shown here is derived from an EMBL/GenBank/DDBJ whole genome shotgun (WGS) entry which is preliminary data.</text>
</comment>
<evidence type="ECO:0000313" key="3">
    <source>
        <dbReference type="Proteomes" id="UP001219525"/>
    </source>
</evidence>
<feature type="signal peptide" evidence="1">
    <location>
        <begin position="1"/>
        <end position="18"/>
    </location>
</feature>
<keyword evidence="3" id="KW-1185">Reference proteome</keyword>
<dbReference type="EMBL" id="JARJCW010000003">
    <property type="protein sequence ID" value="KAJ7226747.1"/>
    <property type="molecule type" value="Genomic_DNA"/>
</dbReference>
<sequence length="424" mass="46338">MCLRALFYLLDVLPLTSYHPTQSTGLNSPQTIHDLRNLTGYGPRALTAYTESPRRLLILATPILKSSSVSKYPLRHVLQQRAWWPAADANGGHPLARAHRLPGASIAVPCLQQLPAVESFRSVRRQHTGSAALATPRPRYGSTYGEVECMDNDDTKTRDVAIQDADYIRSAAARGRTLTTLRNRKCAPATAPFVSAPPPHVVIAVIAVLRHRAYHVHARTHLRDVTDAAFFAISQVGLVAAPRLGYGQAGSARRVDAVLASLYGGIVAASSAFQTTRSYIRTHATVLASLTYPIAPLRREAHVPHRLSVRPYVYLFMHDSAAHRHRVAPQLQTHRNPAALHHGDPARADDADRRVPHVSGISRLHTRDIDASVADAWADLLVPRCARSTATRTTSTLTAARVALWQVTHLPDSADAVRTQGETT</sequence>
<organism evidence="2 3">
    <name type="scientific">Mycena pura</name>
    <dbReference type="NCBI Taxonomy" id="153505"/>
    <lineage>
        <taxon>Eukaryota</taxon>
        <taxon>Fungi</taxon>
        <taxon>Dikarya</taxon>
        <taxon>Basidiomycota</taxon>
        <taxon>Agaricomycotina</taxon>
        <taxon>Agaricomycetes</taxon>
        <taxon>Agaricomycetidae</taxon>
        <taxon>Agaricales</taxon>
        <taxon>Marasmiineae</taxon>
        <taxon>Mycenaceae</taxon>
        <taxon>Mycena</taxon>
    </lineage>
</organism>
<dbReference type="AlphaFoldDB" id="A0AAD6YQS7"/>
<gene>
    <name evidence="2" type="ORF">GGX14DRAFT_385551</name>
</gene>
<name>A0AAD6YQS7_9AGAR</name>
<proteinExistence type="predicted"/>
<evidence type="ECO:0000313" key="2">
    <source>
        <dbReference type="EMBL" id="KAJ7226747.1"/>
    </source>
</evidence>
<reference evidence="2" key="1">
    <citation type="submission" date="2023-03" db="EMBL/GenBank/DDBJ databases">
        <title>Massive genome expansion in bonnet fungi (Mycena s.s.) driven by repeated elements and novel gene families across ecological guilds.</title>
        <authorList>
            <consortium name="Lawrence Berkeley National Laboratory"/>
            <person name="Harder C.B."/>
            <person name="Miyauchi S."/>
            <person name="Viragh M."/>
            <person name="Kuo A."/>
            <person name="Thoen E."/>
            <person name="Andreopoulos B."/>
            <person name="Lu D."/>
            <person name="Skrede I."/>
            <person name="Drula E."/>
            <person name="Henrissat B."/>
            <person name="Morin E."/>
            <person name="Kohler A."/>
            <person name="Barry K."/>
            <person name="LaButti K."/>
            <person name="Morin E."/>
            <person name="Salamov A."/>
            <person name="Lipzen A."/>
            <person name="Mereny Z."/>
            <person name="Hegedus B."/>
            <person name="Baldrian P."/>
            <person name="Stursova M."/>
            <person name="Weitz H."/>
            <person name="Taylor A."/>
            <person name="Grigoriev I.V."/>
            <person name="Nagy L.G."/>
            <person name="Martin F."/>
            <person name="Kauserud H."/>
        </authorList>
    </citation>
    <scope>NUCLEOTIDE SEQUENCE</scope>
    <source>
        <strain evidence="2">9144</strain>
    </source>
</reference>
<protein>
    <submittedName>
        <fullName evidence="2">Uncharacterized protein</fullName>
    </submittedName>
</protein>
<feature type="chain" id="PRO_5041901398" evidence="1">
    <location>
        <begin position="19"/>
        <end position="424"/>
    </location>
</feature>
<keyword evidence="1" id="KW-0732">Signal</keyword>
<dbReference type="Proteomes" id="UP001219525">
    <property type="component" value="Unassembled WGS sequence"/>
</dbReference>
<evidence type="ECO:0000256" key="1">
    <source>
        <dbReference type="SAM" id="SignalP"/>
    </source>
</evidence>
<accession>A0AAD6YQS7</accession>